<evidence type="ECO:0000256" key="9">
    <source>
        <dbReference type="ARBA" id="ARBA00032474"/>
    </source>
</evidence>
<organism evidence="11 12">
    <name type="scientific">Maridesulfovibrio ferrireducens</name>
    <dbReference type="NCBI Taxonomy" id="246191"/>
    <lineage>
        <taxon>Bacteria</taxon>
        <taxon>Pseudomonadati</taxon>
        <taxon>Thermodesulfobacteriota</taxon>
        <taxon>Desulfovibrionia</taxon>
        <taxon>Desulfovibrionales</taxon>
        <taxon>Desulfovibrionaceae</taxon>
        <taxon>Maridesulfovibrio</taxon>
    </lineage>
</organism>
<evidence type="ECO:0000256" key="6">
    <source>
        <dbReference type="ARBA" id="ARBA00029745"/>
    </source>
</evidence>
<dbReference type="Gene3D" id="3.90.1170.40">
    <property type="entry name" value="Molybdopterin biosynthesis MoaE subunit"/>
    <property type="match status" value="1"/>
</dbReference>
<comment type="pathway">
    <text evidence="1">Cofactor biosynthesis; molybdopterin biosynthesis.</text>
</comment>
<evidence type="ECO:0000256" key="5">
    <source>
        <dbReference type="ARBA" id="ARBA00026066"/>
    </source>
</evidence>
<dbReference type="GO" id="GO:0030366">
    <property type="term" value="F:molybdopterin synthase activity"/>
    <property type="evidence" value="ECO:0007669"/>
    <property type="project" value="UniProtKB-EC"/>
</dbReference>
<evidence type="ECO:0000256" key="3">
    <source>
        <dbReference type="ARBA" id="ARBA00011950"/>
    </source>
</evidence>
<dbReference type="UniPathway" id="UPA00344"/>
<sequence>MDISKKISELKQDPEFAKNVGMILVHNGIVRGWSRGSHEKVSGIEIKADHEKIEQLRAEYEKSPGIYKIVVEAHEGTFKPGDDVLFLIVAGDIRENVKACLATMLDRVKSEAFTKKEIMA</sequence>
<evidence type="ECO:0000313" key="11">
    <source>
        <dbReference type="EMBL" id="SDK76544.1"/>
    </source>
</evidence>
<dbReference type="InterPro" id="IPR036563">
    <property type="entry name" value="MoaE_sf"/>
</dbReference>
<evidence type="ECO:0000256" key="1">
    <source>
        <dbReference type="ARBA" id="ARBA00005046"/>
    </source>
</evidence>
<evidence type="ECO:0000313" key="12">
    <source>
        <dbReference type="Proteomes" id="UP000199053"/>
    </source>
</evidence>
<dbReference type="Pfam" id="PF02391">
    <property type="entry name" value="MoaE"/>
    <property type="match status" value="1"/>
</dbReference>
<evidence type="ECO:0000256" key="10">
    <source>
        <dbReference type="ARBA" id="ARBA00049878"/>
    </source>
</evidence>
<protein>
    <recommendedName>
        <fullName evidence="4">Molybdopterin synthase catalytic subunit</fullName>
        <ecNumber evidence="3">2.8.1.12</ecNumber>
    </recommendedName>
    <alternativeName>
        <fullName evidence="8">MPT synthase subunit 2</fullName>
    </alternativeName>
    <alternativeName>
        <fullName evidence="6">Molybdenum cofactor biosynthesis protein E</fullName>
    </alternativeName>
    <alternativeName>
        <fullName evidence="7">Molybdopterin-converting factor large subunit</fullName>
    </alternativeName>
    <alternativeName>
        <fullName evidence="9">Molybdopterin-converting factor subunit 2</fullName>
    </alternativeName>
</protein>
<dbReference type="OrthoDB" id="9786032at2"/>
<dbReference type="Proteomes" id="UP000199053">
    <property type="component" value="Unassembled WGS sequence"/>
</dbReference>
<dbReference type="InterPro" id="IPR003448">
    <property type="entry name" value="Mopterin_biosynth_MoaE"/>
</dbReference>
<evidence type="ECO:0000256" key="4">
    <source>
        <dbReference type="ARBA" id="ARBA00013858"/>
    </source>
</evidence>
<dbReference type="AlphaFoldDB" id="A0A1G9EK82"/>
<comment type="similarity">
    <text evidence="2">Belongs to the MoaE family.</text>
</comment>
<keyword evidence="12" id="KW-1185">Reference proteome</keyword>
<name>A0A1G9EK82_9BACT</name>
<dbReference type="SUPFAM" id="SSF54690">
    <property type="entry name" value="Molybdopterin synthase subunit MoaE"/>
    <property type="match status" value="1"/>
</dbReference>
<dbReference type="RefSeq" id="WP_092159188.1">
    <property type="nucleotide sequence ID" value="NZ_FNGA01000002.1"/>
</dbReference>
<proteinExistence type="inferred from homology"/>
<gene>
    <name evidence="11" type="ORF">SAMN05660337_1154</name>
</gene>
<comment type="catalytic activity">
    <reaction evidence="10">
        <text>2 [molybdopterin-synthase sulfur-carrier protein]-C-terminal-Gly-aminoethanethioate + cyclic pyranopterin phosphate + H2O = molybdopterin + 2 [molybdopterin-synthase sulfur-carrier protein]-C-terminal Gly-Gly + 2 H(+)</text>
        <dbReference type="Rhea" id="RHEA:26333"/>
        <dbReference type="Rhea" id="RHEA-COMP:12202"/>
        <dbReference type="Rhea" id="RHEA-COMP:19907"/>
        <dbReference type="ChEBI" id="CHEBI:15377"/>
        <dbReference type="ChEBI" id="CHEBI:15378"/>
        <dbReference type="ChEBI" id="CHEBI:58698"/>
        <dbReference type="ChEBI" id="CHEBI:59648"/>
        <dbReference type="ChEBI" id="CHEBI:90778"/>
        <dbReference type="ChEBI" id="CHEBI:232372"/>
        <dbReference type="EC" id="2.8.1.12"/>
    </reaction>
</comment>
<dbReference type="GO" id="GO:0006777">
    <property type="term" value="P:Mo-molybdopterin cofactor biosynthetic process"/>
    <property type="evidence" value="ECO:0007669"/>
    <property type="project" value="InterPro"/>
</dbReference>
<evidence type="ECO:0000256" key="2">
    <source>
        <dbReference type="ARBA" id="ARBA00005426"/>
    </source>
</evidence>
<comment type="subunit">
    <text evidence="5">Heterotetramer of 2 MoaD subunits and 2 MoaE subunits. Also stable as homodimer. The enzyme changes between these two forms during catalysis.</text>
</comment>
<dbReference type="EC" id="2.8.1.12" evidence="3"/>
<accession>A0A1G9EK82</accession>
<dbReference type="STRING" id="246191.SAMN05660337_1154"/>
<reference evidence="12" key="1">
    <citation type="submission" date="2016-10" db="EMBL/GenBank/DDBJ databases">
        <authorList>
            <person name="Varghese N."/>
            <person name="Submissions S."/>
        </authorList>
    </citation>
    <scope>NUCLEOTIDE SEQUENCE [LARGE SCALE GENOMIC DNA]</scope>
    <source>
        <strain evidence="12">DSM 16995</strain>
    </source>
</reference>
<dbReference type="EMBL" id="FNGA01000002">
    <property type="protein sequence ID" value="SDK76544.1"/>
    <property type="molecule type" value="Genomic_DNA"/>
</dbReference>
<evidence type="ECO:0000256" key="7">
    <source>
        <dbReference type="ARBA" id="ARBA00030407"/>
    </source>
</evidence>
<evidence type="ECO:0000256" key="8">
    <source>
        <dbReference type="ARBA" id="ARBA00030781"/>
    </source>
</evidence>